<organism evidence="1 2">
    <name type="scientific">Populus tomentosa</name>
    <name type="common">Chinese white poplar</name>
    <dbReference type="NCBI Taxonomy" id="118781"/>
    <lineage>
        <taxon>Eukaryota</taxon>
        <taxon>Viridiplantae</taxon>
        <taxon>Streptophyta</taxon>
        <taxon>Embryophyta</taxon>
        <taxon>Tracheophyta</taxon>
        <taxon>Spermatophyta</taxon>
        <taxon>Magnoliopsida</taxon>
        <taxon>eudicotyledons</taxon>
        <taxon>Gunneridae</taxon>
        <taxon>Pentapetalae</taxon>
        <taxon>rosids</taxon>
        <taxon>fabids</taxon>
        <taxon>Malpighiales</taxon>
        <taxon>Salicaceae</taxon>
        <taxon>Saliceae</taxon>
        <taxon>Populus</taxon>
    </lineage>
</organism>
<dbReference type="AlphaFoldDB" id="A0A8X7YI24"/>
<sequence length="178" mass="20473">MGLLREGPYARQSASTENIMEFIHRWIEEAVNGISPYPEEEEELGFFVVCSQAGRSYSDTRGLSYKSANPGWQMPSPQVNYGTLSGSKRKIHGIARSDSMLPLGFRVDGRLPIFIRPYSNSGVARMMEIPNTRKMKRVHQCTDYYTKSENEGSTNHFKPQTLHDLEICRRDNEREHKR</sequence>
<keyword evidence="2" id="KW-1185">Reference proteome</keyword>
<accession>A0A8X7YI24</accession>
<dbReference type="EMBL" id="JAAWWB010000027">
    <property type="protein sequence ID" value="KAG6749982.1"/>
    <property type="molecule type" value="Genomic_DNA"/>
</dbReference>
<reference evidence="1" key="1">
    <citation type="journal article" date="2020" name="bioRxiv">
        <title>Hybrid origin of Populus tomentosa Carr. identified through genome sequencing and phylogenomic analysis.</title>
        <authorList>
            <person name="An X."/>
            <person name="Gao K."/>
            <person name="Chen Z."/>
            <person name="Li J."/>
            <person name="Yang X."/>
            <person name="Yang X."/>
            <person name="Zhou J."/>
            <person name="Guo T."/>
            <person name="Zhao T."/>
            <person name="Huang S."/>
            <person name="Miao D."/>
            <person name="Khan W.U."/>
            <person name="Rao P."/>
            <person name="Ye M."/>
            <person name="Lei B."/>
            <person name="Liao W."/>
            <person name="Wang J."/>
            <person name="Ji L."/>
            <person name="Li Y."/>
            <person name="Guo B."/>
            <person name="Mustafa N.S."/>
            <person name="Li S."/>
            <person name="Yun Q."/>
            <person name="Keller S.R."/>
            <person name="Mao J."/>
            <person name="Zhang R."/>
            <person name="Strauss S.H."/>
        </authorList>
    </citation>
    <scope>NUCLEOTIDE SEQUENCE</scope>
    <source>
        <strain evidence="1">GM15</strain>
        <tissue evidence="1">Leaf</tissue>
    </source>
</reference>
<name>A0A8X7YI24_POPTO</name>
<gene>
    <name evidence="1" type="ORF">POTOM_047060</name>
</gene>
<dbReference type="Proteomes" id="UP000886885">
    <property type="component" value="Chromosome 14A"/>
</dbReference>
<comment type="caution">
    <text evidence="1">The sequence shown here is derived from an EMBL/GenBank/DDBJ whole genome shotgun (WGS) entry which is preliminary data.</text>
</comment>
<evidence type="ECO:0000313" key="1">
    <source>
        <dbReference type="EMBL" id="KAG6749982.1"/>
    </source>
</evidence>
<evidence type="ECO:0000313" key="2">
    <source>
        <dbReference type="Proteomes" id="UP000886885"/>
    </source>
</evidence>
<proteinExistence type="predicted"/>
<protein>
    <submittedName>
        <fullName evidence="1">Uncharacterized protein</fullName>
    </submittedName>
</protein>